<protein>
    <recommendedName>
        <fullName evidence="3">FAM65 N-terminal domain-containing protein</fullName>
    </recommendedName>
</protein>
<sequence length="1047" mass="120517">MFGAHSLTSLGPSDRYHSSATINSYSSAWSSPVLGQIYKNGKFGSLQSLFSSKFSTKKSSSHSLSLASPRSRGSTCSSNKEPNPSVAFQTFKEYIELVDRKFDQMTKGREAPITSMARRNLKAAERYKKRLEYQLSRVEELEENYDFHFKLMKGVVTMAQAYVCQPSTHNKKNSLYNVQCGYKECCQTMCLIESQLEMLMGSFGCTIKGLVGFARLLPNDVFEVVVRHGEQKFKTRGMIGVVDQRWNPNTFKFKARFGEHLVFKVMEVKWFGKLASLGKKSCEVYELFSSLAHKVAINFHTSGSIKLDTVLTWIPVDSVEETMNVVDLLKSSSSNLQATTEQHRVLAKHQNELFPVSPLPTPERHANPRSTPTLYDDPQSFDLASLQDNDIITHRSKNFLQHCHYLQRSRPYSMQALETQDSSEALVKRRSVAFEVVCNPLYEASMSRKSASSSLLYDSKRYQQRQRQCIQHGQQQTQHQQTQQLHTQAQPQEHSTESLHNDHHDIELNSKNTISCVETISKDYDQDGDVDDDDYDADVRRRLYRTHHCLRKLLADLDRRTDVDSCNINRCIKTFTSLMASIDHLLIEREKYDDHSLRSSNSPGSLTIENALSAFNFLDSMSEVDNKRTTSASEEPALVIRKWDRKEKQNMEATCMERVRMYDQFMNGVDPQKAIVSLEKMCQEKSGKAIIWTTKYRQRDIAVQQDVCHLDLKQNESDSGINSQRVSYEDNPATNNLPTSSQQRPLQQQHAEHQRLMSTGQNQLDIVLDIHLRKSLQILRLVDGFVRKEFWCRDVEDYVGKLSVQCDILLKILYFIENWEETELPDVLKIVPTSAFSKQFWLRCISANVLHASCHDVRHQVVFLCRQMHDLNEQPNDNSVINNNNNLSINNSNDNIITVFQFMFFFSTSQNHDIQKFIRTCLHEVYVRDMLSSGKDESDLKMAYALMKDSPIYPSCYILIISHLTSNDRLLNKIASLFIFFNSRFSKEIIRRKIEPAILLLITLRDAFVYLHTTHGILFLWEGNGPKIHQTYSILRCASNLNAKSWP</sequence>
<feature type="compositionally biased region" description="Low complexity" evidence="2">
    <location>
        <begin position="61"/>
        <end position="71"/>
    </location>
</feature>
<feature type="region of interest" description="Disordered" evidence="2">
    <location>
        <begin position="60"/>
        <end position="84"/>
    </location>
</feature>
<evidence type="ECO:0000256" key="2">
    <source>
        <dbReference type="SAM" id="MobiDB-lite"/>
    </source>
</evidence>
<reference evidence="6" key="1">
    <citation type="submission" date="2012-12" db="EMBL/GenBank/DDBJ databases">
        <authorList>
            <person name="Hellsten U."/>
            <person name="Grimwood J."/>
            <person name="Chapman J.A."/>
            <person name="Shapiro H."/>
            <person name="Aerts A."/>
            <person name="Otillar R.P."/>
            <person name="Terry A.Y."/>
            <person name="Boore J.L."/>
            <person name="Simakov O."/>
            <person name="Marletaz F."/>
            <person name="Cho S.-J."/>
            <person name="Edsinger-Gonzales E."/>
            <person name="Havlak P."/>
            <person name="Kuo D.-H."/>
            <person name="Larsson T."/>
            <person name="Lv J."/>
            <person name="Arendt D."/>
            <person name="Savage R."/>
            <person name="Osoegawa K."/>
            <person name="de Jong P."/>
            <person name="Lindberg D.R."/>
            <person name="Seaver E.C."/>
            <person name="Weisblat D.A."/>
            <person name="Putnam N.H."/>
            <person name="Grigoriev I.V."/>
            <person name="Rokhsar D.S."/>
        </authorList>
    </citation>
    <scope>NUCLEOTIDE SEQUENCE</scope>
</reference>
<dbReference type="PANTHER" id="PTHR15829:SF13">
    <property type="entry name" value="FAM65 N-TERMINAL DOMAIN-CONTAINING PROTEIN"/>
    <property type="match status" value="1"/>
</dbReference>
<feature type="region of interest" description="Disordered" evidence="2">
    <location>
        <begin position="356"/>
        <end position="378"/>
    </location>
</feature>
<dbReference type="EnsemblMetazoa" id="HelroT187823">
    <property type="protein sequence ID" value="HelroP187823"/>
    <property type="gene ID" value="HelroG187823"/>
</dbReference>
<dbReference type="eggNOG" id="ENOG502QQ7T">
    <property type="taxonomic scope" value="Eukaryota"/>
</dbReference>
<dbReference type="GeneID" id="20210693"/>
<dbReference type="EMBL" id="KB095811">
    <property type="protein sequence ID" value="ESO12288.1"/>
    <property type="molecule type" value="Genomic_DNA"/>
</dbReference>
<dbReference type="InParanoid" id="T1FPE6"/>
<dbReference type="OrthoDB" id="9999654at2759"/>
<reference evidence="5" key="3">
    <citation type="submission" date="2015-06" db="UniProtKB">
        <authorList>
            <consortium name="EnsemblMetazoa"/>
        </authorList>
    </citation>
    <scope>IDENTIFICATION</scope>
</reference>
<dbReference type="HOGENOM" id="CLU_291566_0_0_1"/>
<comment type="similarity">
    <text evidence="1">Belongs to the RIPOR family.</text>
</comment>
<feature type="domain" description="FAM65 N-terminal" evidence="3">
    <location>
        <begin position="113"/>
        <end position="335"/>
    </location>
</feature>
<dbReference type="InterPro" id="IPR031780">
    <property type="entry name" value="FAM65_N"/>
</dbReference>
<reference evidence="4 6" key="2">
    <citation type="journal article" date="2013" name="Nature">
        <title>Insights into bilaterian evolution from three spiralian genomes.</title>
        <authorList>
            <person name="Simakov O."/>
            <person name="Marletaz F."/>
            <person name="Cho S.J."/>
            <person name="Edsinger-Gonzales E."/>
            <person name="Havlak P."/>
            <person name="Hellsten U."/>
            <person name="Kuo D.H."/>
            <person name="Larsson T."/>
            <person name="Lv J."/>
            <person name="Arendt D."/>
            <person name="Savage R."/>
            <person name="Osoegawa K."/>
            <person name="de Jong P."/>
            <person name="Grimwood J."/>
            <person name="Chapman J.A."/>
            <person name="Shapiro H."/>
            <person name="Aerts A."/>
            <person name="Otillar R.P."/>
            <person name="Terry A.Y."/>
            <person name="Boore J.L."/>
            <person name="Grigoriev I.V."/>
            <person name="Lindberg D.R."/>
            <person name="Seaver E.C."/>
            <person name="Weisblat D.A."/>
            <person name="Putnam N.H."/>
            <person name="Rokhsar D.S."/>
        </authorList>
    </citation>
    <scope>NUCLEOTIDE SEQUENCE</scope>
</reference>
<organism evidence="5 6">
    <name type="scientific">Helobdella robusta</name>
    <name type="common">Californian leech</name>
    <dbReference type="NCBI Taxonomy" id="6412"/>
    <lineage>
        <taxon>Eukaryota</taxon>
        <taxon>Metazoa</taxon>
        <taxon>Spiralia</taxon>
        <taxon>Lophotrochozoa</taxon>
        <taxon>Annelida</taxon>
        <taxon>Clitellata</taxon>
        <taxon>Hirudinea</taxon>
        <taxon>Rhynchobdellida</taxon>
        <taxon>Glossiphoniidae</taxon>
        <taxon>Helobdella</taxon>
    </lineage>
</organism>
<name>T1FPE6_HELRO</name>
<feature type="compositionally biased region" description="Low complexity" evidence="2">
    <location>
        <begin position="466"/>
        <end position="492"/>
    </location>
</feature>
<dbReference type="CTD" id="20210693"/>
<dbReference type="Pfam" id="PF15903">
    <property type="entry name" value="PL48"/>
    <property type="match status" value="1"/>
</dbReference>
<gene>
    <name evidence="5" type="primary">20210693</name>
    <name evidence="4" type="ORF">HELRODRAFT_187823</name>
</gene>
<proteinExistence type="inferred from homology"/>
<evidence type="ECO:0000256" key="1">
    <source>
        <dbReference type="ARBA" id="ARBA00005744"/>
    </source>
</evidence>
<accession>T1FPE6</accession>
<dbReference type="STRING" id="6412.T1FPE6"/>
<evidence type="ECO:0000313" key="4">
    <source>
        <dbReference type="EMBL" id="ESO12288.1"/>
    </source>
</evidence>
<dbReference type="RefSeq" id="XP_009009008.1">
    <property type="nucleotide sequence ID" value="XM_009010760.1"/>
</dbReference>
<dbReference type="Proteomes" id="UP000015101">
    <property type="component" value="Unassembled WGS sequence"/>
</dbReference>
<dbReference type="KEGG" id="hro:HELRODRAFT_187823"/>
<evidence type="ECO:0000313" key="5">
    <source>
        <dbReference type="EnsemblMetazoa" id="HelroP187823"/>
    </source>
</evidence>
<feature type="compositionally biased region" description="Polar residues" evidence="2">
    <location>
        <begin position="72"/>
        <end position="84"/>
    </location>
</feature>
<evidence type="ECO:0000313" key="6">
    <source>
        <dbReference type="Proteomes" id="UP000015101"/>
    </source>
</evidence>
<dbReference type="EMBL" id="AMQM01000130">
    <property type="status" value="NOT_ANNOTATED_CDS"/>
    <property type="molecule type" value="Genomic_DNA"/>
</dbReference>
<evidence type="ECO:0000259" key="3">
    <source>
        <dbReference type="Pfam" id="PF15903"/>
    </source>
</evidence>
<dbReference type="AlphaFoldDB" id="T1FPE6"/>
<feature type="region of interest" description="Disordered" evidence="2">
    <location>
        <begin position="466"/>
        <end position="500"/>
    </location>
</feature>
<feature type="region of interest" description="Disordered" evidence="2">
    <location>
        <begin position="717"/>
        <end position="754"/>
    </location>
</feature>
<dbReference type="InterPro" id="IPR026136">
    <property type="entry name" value="RIPOR3"/>
</dbReference>
<keyword evidence="6" id="KW-1185">Reference proteome</keyword>
<dbReference type="PANTHER" id="PTHR15829">
    <property type="entry name" value="PROTEIN KINASE PKN/PRK1, EFFECTOR"/>
    <property type="match status" value="1"/>
</dbReference>
<feature type="compositionally biased region" description="Polar residues" evidence="2">
    <location>
        <begin position="717"/>
        <end position="749"/>
    </location>
</feature>